<gene>
    <name evidence="4" type="ORF">LTR62_005579</name>
</gene>
<dbReference type="PANTHER" id="PTHR44873">
    <property type="entry name" value="DNAJ HOMOLOG SUBFAMILY C MEMBER 30, MITOCHONDRIAL"/>
    <property type="match status" value="1"/>
</dbReference>
<dbReference type="PANTHER" id="PTHR44873:SF1">
    <property type="entry name" value="DNAJ HOMOLOG SUBFAMILY C MEMBER 30, MITOCHONDRIAL"/>
    <property type="match status" value="1"/>
</dbReference>
<dbReference type="InterPro" id="IPR001623">
    <property type="entry name" value="DnaJ_domain"/>
</dbReference>
<dbReference type="AlphaFoldDB" id="A0AAN7TF60"/>
<accession>A0AAN7TF60</accession>
<evidence type="ECO:0000259" key="3">
    <source>
        <dbReference type="PROSITE" id="PS50076"/>
    </source>
</evidence>
<feature type="domain" description="J" evidence="3">
    <location>
        <begin position="1"/>
        <end position="63"/>
    </location>
</feature>
<evidence type="ECO:0000313" key="5">
    <source>
        <dbReference type="Proteomes" id="UP001310890"/>
    </source>
</evidence>
<keyword evidence="2" id="KW-0812">Transmembrane</keyword>
<proteinExistence type="predicted"/>
<dbReference type="CDD" id="cd06257">
    <property type="entry name" value="DnaJ"/>
    <property type="match status" value="1"/>
</dbReference>
<dbReference type="Proteomes" id="UP001310890">
    <property type="component" value="Unassembled WGS sequence"/>
</dbReference>
<dbReference type="PROSITE" id="PS50076">
    <property type="entry name" value="DNAJ_2"/>
    <property type="match status" value="1"/>
</dbReference>
<keyword evidence="2" id="KW-0472">Membrane</keyword>
<feature type="compositionally biased region" description="Polar residues" evidence="1">
    <location>
        <begin position="66"/>
        <end position="85"/>
    </location>
</feature>
<dbReference type="SMART" id="SM00271">
    <property type="entry name" value="DnaJ"/>
    <property type="match status" value="1"/>
</dbReference>
<evidence type="ECO:0000256" key="2">
    <source>
        <dbReference type="SAM" id="Phobius"/>
    </source>
</evidence>
<dbReference type="InterPro" id="IPR053025">
    <property type="entry name" value="Mito_ATP_Synthase-Asso"/>
</dbReference>
<feature type="region of interest" description="Disordered" evidence="1">
    <location>
        <begin position="52"/>
        <end position="167"/>
    </location>
</feature>
<organism evidence="4 5">
    <name type="scientific">Meristemomyces frigidus</name>
    <dbReference type="NCBI Taxonomy" id="1508187"/>
    <lineage>
        <taxon>Eukaryota</taxon>
        <taxon>Fungi</taxon>
        <taxon>Dikarya</taxon>
        <taxon>Ascomycota</taxon>
        <taxon>Pezizomycotina</taxon>
        <taxon>Dothideomycetes</taxon>
        <taxon>Dothideomycetidae</taxon>
        <taxon>Mycosphaerellales</taxon>
        <taxon>Teratosphaeriaceae</taxon>
        <taxon>Meristemomyces</taxon>
    </lineage>
</organism>
<dbReference type="InterPro" id="IPR036869">
    <property type="entry name" value="J_dom_sf"/>
</dbReference>
<feature type="compositionally biased region" description="Low complexity" evidence="1">
    <location>
        <begin position="136"/>
        <end position="157"/>
    </location>
</feature>
<evidence type="ECO:0000256" key="1">
    <source>
        <dbReference type="SAM" id="MobiDB-lite"/>
    </source>
</evidence>
<keyword evidence="2" id="KW-1133">Transmembrane helix</keyword>
<dbReference type="SUPFAM" id="SSF46565">
    <property type="entry name" value="Chaperone J-domain"/>
    <property type="match status" value="1"/>
</dbReference>
<sequence length="245" mass="26532">MYQTAPYQRLKLTDTRQFYKLSKAHHPDLHPNNPDAAERFVLISEAHATLGSPEKRHRYDRDFLPSTRSTPTAGTPAGSYSSSAAQHAGSRPPSGLSRRRTQFRGPPPSFYRSGGWGNQGEKRGEAHGNPSHAHEAQGQQAQQQHRQQQQQDFAAGPAGTGPGGFTSGFANDVGHFDHEGHLRTHSSIERTRHKARRRPAARIRIDEAGESDYRGSSAVVNFFVISGVLVLVVGVSGVVVGGGAG</sequence>
<protein>
    <recommendedName>
        <fullName evidence="3">J domain-containing protein</fullName>
    </recommendedName>
</protein>
<reference evidence="4" key="1">
    <citation type="submission" date="2023-08" db="EMBL/GenBank/DDBJ databases">
        <title>Black Yeasts Isolated from many extreme environments.</title>
        <authorList>
            <person name="Coleine C."/>
            <person name="Stajich J.E."/>
            <person name="Selbmann L."/>
        </authorList>
    </citation>
    <scope>NUCLEOTIDE SEQUENCE</scope>
    <source>
        <strain evidence="4">CCFEE 5401</strain>
    </source>
</reference>
<feature type="transmembrane region" description="Helical" evidence="2">
    <location>
        <begin position="219"/>
        <end position="240"/>
    </location>
</feature>
<comment type="caution">
    <text evidence="4">The sequence shown here is derived from an EMBL/GenBank/DDBJ whole genome shotgun (WGS) entry which is preliminary data.</text>
</comment>
<feature type="compositionally biased region" description="Basic and acidic residues" evidence="1">
    <location>
        <begin position="53"/>
        <end position="63"/>
    </location>
</feature>
<name>A0AAN7TF60_9PEZI</name>
<dbReference type="Gene3D" id="1.10.287.110">
    <property type="entry name" value="DnaJ domain"/>
    <property type="match status" value="1"/>
</dbReference>
<evidence type="ECO:0000313" key="4">
    <source>
        <dbReference type="EMBL" id="KAK5110702.1"/>
    </source>
</evidence>
<dbReference type="Pfam" id="PF00226">
    <property type="entry name" value="DnaJ"/>
    <property type="match status" value="1"/>
</dbReference>
<dbReference type="EMBL" id="JAVRRL010000046">
    <property type="protein sequence ID" value="KAK5110702.1"/>
    <property type="molecule type" value="Genomic_DNA"/>
</dbReference>